<evidence type="ECO:0000256" key="4">
    <source>
        <dbReference type="ARBA" id="ARBA00023136"/>
    </source>
</evidence>
<sequence>MKNNSSNSSTETISETTSFTKEENAGGISQAPTSKKISFFSAMLIVMGGSIGAGIFFKSSSVLSLSQSSLVLAIFCWVIAAISVIAMALALVEISSARNDNLSLIGWAKVFCGKTMFKASKNFMFYIYLPLTYFFMPLYVIMSLQDGLGALINVNTEGATNPFTFGTGADWVIWTIISLMISGYFIVISGLSSKAGNIQNKVVTYIKFLPLAFVAVVGFVLVGLAGSSASATVVRPTTETIASGASLQTFAPGLGLFLAIGAIFFAYDGFYVAAGIQSEMKEPKKTPMAILIGLGITTAIYLIIAISMSINGDGSFYGMQETMQNQFGTQVANILFGVINLCIAIGVLGIINGFSMWGPRFTEDLLKEGELPFAHKYLNKLNDNKPIVGVCYALVISAPVVVVFTLIGALGYIDNYGVGYGAGMDKLYTFADLMANWTALFTFAFIMVSVYGGLKNRKTNKVVTDQKSYFKPAAIITIITVGISLGVTVLLPIIDLFLLSHVDPAAVAAAGGSYTDIVVSRIMLVVTLFLYAGLTFAPIYIENHINIKKFGSIEKYEEWQKQTFVVS</sequence>
<feature type="compositionally biased region" description="Low complexity" evidence="5">
    <location>
        <begin position="1"/>
        <end position="19"/>
    </location>
</feature>
<dbReference type="KEGG" id="mpe:MYPE6110"/>
<evidence type="ECO:0000256" key="1">
    <source>
        <dbReference type="ARBA" id="ARBA00004141"/>
    </source>
</evidence>
<feature type="transmembrane region" description="Helical" evidence="6">
    <location>
        <begin position="254"/>
        <end position="276"/>
    </location>
</feature>
<feature type="transmembrane region" description="Helical" evidence="6">
    <location>
        <begin position="211"/>
        <end position="234"/>
    </location>
</feature>
<dbReference type="InParanoid" id="Q8EVF3"/>
<feature type="transmembrane region" description="Helical" evidence="6">
    <location>
        <begin position="387"/>
        <end position="413"/>
    </location>
</feature>
<evidence type="ECO:0000256" key="2">
    <source>
        <dbReference type="ARBA" id="ARBA00022692"/>
    </source>
</evidence>
<dbReference type="Gene3D" id="1.20.1740.10">
    <property type="entry name" value="Amino acid/polyamine transporter I"/>
    <property type="match status" value="1"/>
</dbReference>
<keyword evidence="4 6" id="KW-0472">Membrane</keyword>
<dbReference type="PANTHER" id="PTHR11785:SF512">
    <property type="entry name" value="SOBREMESA, ISOFORM B"/>
    <property type="match status" value="1"/>
</dbReference>
<dbReference type="PIRSF" id="PIRSF006060">
    <property type="entry name" value="AA_transporter"/>
    <property type="match status" value="1"/>
</dbReference>
<gene>
    <name evidence="7" type="ordered locus">MYPE6110</name>
</gene>
<dbReference type="PANTHER" id="PTHR11785">
    <property type="entry name" value="AMINO ACID TRANSPORTER"/>
    <property type="match status" value="1"/>
</dbReference>
<name>Q8EVF3_MALP2</name>
<dbReference type="Proteomes" id="UP000002522">
    <property type="component" value="Chromosome"/>
</dbReference>
<feature type="transmembrane region" description="Helical" evidence="6">
    <location>
        <begin position="37"/>
        <end position="57"/>
    </location>
</feature>
<feature type="transmembrane region" description="Helical" evidence="6">
    <location>
        <begin position="171"/>
        <end position="191"/>
    </location>
</feature>
<evidence type="ECO:0000256" key="6">
    <source>
        <dbReference type="SAM" id="Phobius"/>
    </source>
</evidence>
<dbReference type="AlphaFoldDB" id="Q8EVF3"/>
<dbReference type="STRING" id="272633.gene:10731728"/>
<feature type="transmembrane region" description="Helical" evidence="6">
    <location>
        <begin position="330"/>
        <end position="351"/>
    </location>
</feature>
<dbReference type="GO" id="GO:0016020">
    <property type="term" value="C:membrane"/>
    <property type="evidence" value="ECO:0007669"/>
    <property type="project" value="UniProtKB-SubCell"/>
</dbReference>
<dbReference type="InterPro" id="IPR050598">
    <property type="entry name" value="AminoAcid_Transporter"/>
</dbReference>
<dbReference type="EMBL" id="BA000026">
    <property type="protein sequence ID" value="BAC44401.1"/>
    <property type="molecule type" value="Genomic_DNA"/>
</dbReference>
<dbReference type="HOGENOM" id="CLU_024309_0_0_14"/>
<keyword evidence="2 6" id="KW-0812">Transmembrane</keyword>
<feature type="transmembrane region" description="Helical" evidence="6">
    <location>
        <begin position="123"/>
        <end position="142"/>
    </location>
</feature>
<accession>Q8EVF3</accession>
<dbReference type="FunCoup" id="Q8EVF3">
    <property type="interactions" value="69"/>
</dbReference>
<dbReference type="GO" id="GO:0015179">
    <property type="term" value="F:L-amino acid transmembrane transporter activity"/>
    <property type="evidence" value="ECO:0007669"/>
    <property type="project" value="TreeGrafter"/>
</dbReference>
<feature type="transmembrane region" description="Helical" evidence="6">
    <location>
        <begin position="69"/>
        <end position="92"/>
    </location>
</feature>
<organism evidence="7 8">
    <name type="scientific">Malacoplasma penetrans (strain HF-2)</name>
    <name type="common">Mycoplasma penetrans</name>
    <dbReference type="NCBI Taxonomy" id="272633"/>
    <lineage>
        <taxon>Bacteria</taxon>
        <taxon>Bacillati</taxon>
        <taxon>Mycoplasmatota</taxon>
        <taxon>Mycoplasmoidales</taxon>
        <taxon>Mycoplasmoidaceae</taxon>
        <taxon>Malacoplasma</taxon>
    </lineage>
</organism>
<feature type="region of interest" description="Disordered" evidence="5">
    <location>
        <begin position="1"/>
        <end position="30"/>
    </location>
</feature>
<protein>
    <submittedName>
        <fullName evidence="7">Amino acid permeases</fullName>
    </submittedName>
</protein>
<feature type="transmembrane region" description="Helical" evidence="6">
    <location>
        <begin position="433"/>
        <end position="454"/>
    </location>
</feature>
<evidence type="ECO:0000256" key="5">
    <source>
        <dbReference type="SAM" id="MobiDB-lite"/>
    </source>
</evidence>
<dbReference type="RefSeq" id="WP_011077433.1">
    <property type="nucleotide sequence ID" value="NC_004432.1"/>
</dbReference>
<comment type="subcellular location">
    <subcellularLocation>
        <location evidence="1">Membrane</location>
        <topology evidence="1">Multi-pass membrane protein</topology>
    </subcellularLocation>
</comment>
<feature type="transmembrane region" description="Helical" evidence="6">
    <location>
        <begin position="288"/>
        <end position="310"/>
    </location>
</feature>
<proteinExistence type="predicted"/>
<evidence type="ECO:0000313" key="7">
    <source>
        <dbReference type="EMBL" id="BAC44401.1"/>
    </source>
</evidence>
<reference evidence="7 8" key="1">
    <citation type="journal article" date="2002" name="Nucleic Acids Res.">
        <title>The complete genomic sequence of Mycoplasma penetrans, an intracellular bacterial pathogen in humans.</title>
        <authorList>
            <person name="Sasaki Y."/>
            <person name="Ishikawa J."/>
            <person name="Yamashita A."/>
            <person name="Oshima K."/>
            <person name="Kenri T."/>
            <person name="Furuya K."/>
            <person name="Yoshino C."/>
            <person name="Horino A."/>
            <person name="Shiba T."/>
            <person name="Sasaki T."/>
            <person name="Hattori M."/>
        </authorList>
    </citation>
    <scope>NUCLEOTIDE SEQUENCE [LARGE SCALE GENOMIC DNA]</scope>
    <source>
        <strain evidence="7 8">HF-2</strain>
    </source>
</reference>
<keyword evidence="3 6" id="KW-1133">Transmembrane helix</keyword>
<evidence type="ECO:0000313" key="8">
    <source>
        <dbReference type="Proteomes" id="UP000002522"/>
    </source>
</evidence>
<dbReference type="eggNOG" id="COG0531">
    <property type="taxonomic scope" value="Bacteria"/>
</dbReference>
<evidence type="ECO:0000256" key="3">
    <source>
        <dbReference type="ARBA" id="ARBA00022989"/>
    </source>
</evidence>
<feature type="transmembrane region" description="Helical" evidence="6">
    <location>
        <begin position="475"/>
        <end position="498"/>
    </location>
</feature>
<dbReference type="Pfam" id="PF13520">
    <property type="entry name" value="AA_permease_2"/>
    <property type="match status" value="1"/>
</dbReference>
<dbReference type="InterPro" id="IPR002293">
    <property type="entry name" value="AA/rel_permease1"/>
</dbReference>
<feature type="transmembrane region" description="Helical" evidence="6">
    <location>
        <begin position="518"/>
        <end position="541"/>
    </location>
</feature>
<keyword evidence="8" id="KW-1185">Reference proteome</keyword>